<evidence type="ECO:0000256" key="5">
    <source>
        <dbReference type="ARBA" id="ARBA00022989"/>
    </source>
</evidence>
<dbReference type="CDD" id="cd07302">
    <property type="entry name" value="CHD"/>
    <property type="match status" value="1"/>
</dbReference>
<keyword evidence="4 7" id="KW-0812">Transmembrane</keyword>
<evidence type="ECO:0000313" key="11">
    <source>
        <dbReference type="Proteomes" id="UP000444980"/>
    </source>
</evidence>
<dbReference type="SMART" id="SM00044">
    <property type="entry name" value="CYCc"/>
    <property type="match status" value="1"/>
</dbReference>
<dbReference type="SUPFAM" id="SSF158472">
    <property type="entry name" value="HAMP domain-like"/>
    <property type="match status" value="1"/>
</dbReference>
<comment type="subcellular location">
    <subcellularLocation>
        <location evidence="1">Cell membrane</location>
        <topology evidence="1">Multi-pass membrane protein</topology>
    </subcellularLocation>
</comment>
<keyword evidence="3" id="KW-1003">Cell membrane</keyword>
<dbReference type="GO" id="GO:0005886">
    <property type="term" value="C:plasma membrane"/>
    <property type="evidence" value="ECO:0007669"/>
    <property type="project" value="UniProtKB-SubCell"/>
</dbReference>
<feature type="transmembrane region" description="Helical" evidence="7">
    <location>
        <begin position="51"/>
        <end position="73"/>
    </location>
</feature>
<dbReference type="Pfam" id="PF00672">
    <property type="entry name" value="HAMP"/>
    <property type="match status" value="1"/>
</dbReference>
<evidence type="ECO:0000256" key="2">
    <source>
        <dbReference type="ARBA" id="ARBA00005381"/>
    </source>
</evidence>
<dbReference type="Proteomes" id="UP000444980">
    <property type="component" value="Unassembled WGS sequence"/>
</dbReference>
<dbReference type="GO" id="GO:0035556">
    <property type="term" value="P:intracellular signal transduction"/>
    <property type="evidence" value="ECO:0007669"/>
    <property type="project" value="InterPro"/>
</dbReference>
<keyword evidence="11" id="KW-1185">Reference proteome</keyword>
<comment type="similarity">
    <text evidence="2">Belongs to the adenylyl cyclase class-3 family.</text>
</comment>
<feature type="transmembrane region" description="Helical" evidence="7">
    <location>
        <begin position="172"/>
        <end position="194"/>
    </location>
</feature>
<feature type="domain" description="Guanylate cyclase" evidence="8">
    <location>
        <begin position="365"/>
        <end position="488"/>
    </location>
</feature>
<dbReference type="PANTHER" id="PTHR43081:SF17">
    <property type="entry name" value="BLL5647 PROTEIN"/>
    <property type="match status" value="1"/>
</dbReference>
<dbReference type="Gene3D" id="6.10.340.10">
    <property type="match status" value="1"/>
</dbReference>
<feature type="domain" description="HAMP" evidence="9">
    <location>
        <begin position="280"/>
        <end position="332"/>
    </location>
</feature>
<dbReference type="PROSITE" id="PS50885">
    <property type="entry name" value="HAMP"/>
    <property type="match status" value="1"/>
</dbReference>
<feature type="transmembrane region" description="Helical" evidence="7">
    <location>
        <begin position="223"/>
        <end position="246"/>
    </location>
</feature>
<protein>
    <submittedName>
        <fullName evidence="10">Adenylate cyclase</fullName>
    </submittedName>
</protein>
<dbReference type="InterPro" id="IPR029787">
    <property type="entry name" value="Nucleotide_cyclase"/>
</dbReference>
<comment type="caution">
    <text evidence="10">The sequence shown here is derived from an EMBL/GenBank/DDBJ whole genome shotgun (WGS) entry which is preliminary data.</text>
</comment>
<organism evidence="10 11">
    <name type="scientific">Gordonia crocea</name>
    <dbReference type="NCBI Taxonomy" id="589162"/>
    <lineage>
        <taxon>Bacteria</taxon>
        <taxon>Bacillati</taxon>
        <taxon>Actinomycetota</taxon>
        <taxon>Actinomycetes</taxon>
        <taxon>Mycobacteriales</taxon>
        <taxon>Gordoniaceae</taxon>
        <taxon>Gordonia</taxon>
    </lineage>
</organism>
<evidence type="ECO:0000259" key="8">
    <source>
        <dbReference type="PROSITE" id="PS50125"/>
    </source>
</evidence>
<feature type="transmembrane region" description="Helical" evidence="7">
    <location>
        <begin position="93"/>
        <end position="114"/>
    </location>
</feature>
<dbReference type="SUPFAM" id="SSF55073">
    <property type="entry name" value="Nucleotide cyclase"/>
    <property type="match status" value="1"/>
</dbReference>
<dbReference type="PANTHER" id="PTHR43081">
    <property type="entry name" value="ADENYLATE CYCLASE, TERMINAL-DIFFERENTIATION SPECIFIC-RELATED"/>
    <property type="match status" value="1"/>
</dbReference>
<dbReference type="AlphaFoldDB" id="A0A7I9UVP6"/>
<evidence type="ECO:0000256" key="7">
    <source>
        <dbReference type="SAM" id="Phobius"/>
    </source>
</evidence>
<dbReference type="Gene3D" id="3.30.70.1230">
    <property type="entry name" value="Nucleotide cyclase"/>
    <property type="match status" value="1"/>
</dbReference>
<feature type="transmembrane region" description="Helical" evidence="7">
    <location>
        <begin position="258"/>
        <end position="283"/>
    </location>
</feature>
<dbReference type="InterPro" id="IPR001054">
    <property type="entry name" value="A/G_cyclase"/>
</dbReference>
<accession>A0A7I9UVP6</accession>
<dbReference type="RefSeq" id="WP_228460677.1">
    <property type="nucleotide sequence ID" value="NZ_BJOU01000001.1"/>
</dbReference>
<dbReference type="CDD" id="cd06225">
    <property type="entry name" value="HAMP"/>
    <property type="match status" value="1"/>
</dbReference>
<evidence type="ECO:0000256" key="4">
    <source>
        <dbReference type="ARBA" id="ARBA00022692"/>
    </source>
</evidence>
<dbReference type="GO" id="GO:0004016">
    <property type="term" value="F:adenylate cyclase activity"/>
    <property type="evidence" value="ECO:0007669"/>
    <property type="project" value="UniProtKB-ARBA"/>
</dbReference>
<proteinExistence type="inferred from homology"/>
<name>A0A7I9UVP6_9ACTN</name>
<reference evidence="11" key="1">
    <citation type="submission" date="2019-06" db="EMBL/GenBank/DDBJ databases">
        <title>Gordonia isolated from sludge of a wastewater treatment plant.</title>
        <authorList>
            <person name="Tamura T."/>
            <person name="Aoyama K."/>
            <person name="Kang Y."/>
            <person name="Saito S."/>
            <person name="Akiyama N."/>
            <person name="Yazawa K."/>
            <person name="Gonoi T."/>
            <person name="Mikami Y."/>
        </authorList>
    </citation>
    <scope>NUCLEOTIDE SEQUENCE [LARGE SCALE GENOMIC DNA]</scope>
    <source>
        <strain evidence="11">NBRC 107697</strain>
    </source>
</reference>
<evidence type="ECO:0000256" key="1">
    <source>
        <dbReference type="ARBA" id="ARBA00004651"/>
    </source>
</evidence>
<evidence type="ECO:0000259" key="9">
    <source>
        <dbReference type="PROSITE" id="PS50885"/>
    </source>
</evidence>
<keyword evidence="6 7" id="KW-0472">Membrane</keyword>
<evidence type="ECO:0000313" key="10">
    <source>
        <dbReference type="EMBL" id="GED96896.1"/>
    </source>
</evidence>
<dbReference type="SMART" id="SM00304">
    <property type="entry name" value="HAMP"/>
    <property type="match status" value="1"/>
</dbReference>
<keyword evidence="5 7" id="KW-1133">Transmembrane helix</keyword>
<dbReference type="GO" id="GO:0006171">
    <property type="term" value="P:cAMP biosynthetic process"/>
    <property type="evidence" value="ECO:0007669"/>
    <property type="project" value="TreeGrafter"/>
</dbReference>
<feature type="transmembrane region" description="Helical" evidence="7">
    <location>
        <begin position="144"/>
        <end position="166"/>
    </location>
</feature>
<dbReference type="InterPro" id="IPR003660">
    <property type="entry name" value="HAMP_dom"/>
</dbReference>
<evidence type="ECO:0000256" key="6">
    <source>
        <dbReference type="ARBA" id="ARBA00023136"/>
    </source>
</evidence>
<dbReference type="InterPro" id="IPR050697">
    <property type="entry name" value="Adenylyl/Guanylyl_Cyclase_3/4"/>
</dbReference>
<sequence>MAGRFAAAGVHRRTLVERLKLLHQQQILGFDQQSWSGLTDDERKRIAGGTIAVSSIALVGGNTGIGLETFLLVQLALRGGRLSEVLNLDTAMMWAMVVAIVGGTLLNLVFGLIIMRGHLNWFLSGAQPEPGRAEAIQGIPRRQVIGTMAAWTIALGIYGVTAIILGRGAIEFVVVTGAFSLAAVASACLTYIFAERAVRPLAVMAMREQNSLRAWSGVRKRMLAVWLVSSAVPMVGLLAINAGRYTGLLPAATGTVDWVAVVVALIGLAAGARVVVLVGAALAEPLDDLAAAMNDVEQGDLSTRVAVYDNSELGVLQNGFNQMVDGLAERERMRDLFARHVGSTVAEHALARGDEMSGATTPSVGVLFVDIAGSTTMSAHLDPEAVAGLLNRFFTIVAEVVDEHDGFINKFEGDAALAVFGAPVALDAAAAAALRASRELADRLREELPIKWGIGVSHGTVFAGDIGAQTRYEYTVIGDPVNESARLSELAKDARVPVVASGDAVDAAGDEADHWAYRGAFHLRGRVEATQLYLPVTVAMEMTDNRATVPTVADVVRGLARLPFQRVARRR</sequence>
<dbReference type="PROSITE" id="PS50125">
    <property type="entry name" value="GUANYLATE_CYCLASE_2"/>
    <property type="match status" value="1"/>
</dbReference>
<dbReference type="EMBL" id="BJOU01000001">
    <property type="protein sequence ID" value="GED96896.1"/>
    <property type="molecule type" value="Genomic_DNA"/>
</dbReference>
<gene>
    <name evidence="10" type="ORF">nbrc107697_09350</name>
</gene>
<dbReference type="Pfam" id="PF00211">
    <property type="entry name" value="Guanylate_cyc"/>
    <property type="match status" value="1"/>
</dbReference>
<evidence type="ECO:0000256" key="3">
    <source>
        <dbReference type="ARBA" id="ARBA00022475"/>
    </source>
</evidence>